<proteinExistence type="predicted"/>
<keyword evidence="4" id="KW-1185">Reference proteome</keyword>
<dbReference type="Proteomes" id="UP001176941">
    <property type="component" value="Chromosome 9"/>
</dbReference>
<reference evidence="3" key="1">
    <citation type="submission" date="2023-04" db="EMBL/GenBank/DDBJ databases">
        <authorList>
            <consortium name="ELIXIR-Norway"/>
        </authorList>
    </citation>
    <scope>NUCLEOTIDE SEQUENCE [LARGE SCALE GENOMIC DNA]</scope>
</reference>
<evidence type="ECO:0000256" key="2">
    <source>
        <dbReference type="SAM" id="Phobius"/>
    </source>
</evidence>
<evidence type="ECO:0000313" key="3">
    <source>
        <dbReference type="EMBL" id="CAI9179253.1"/>
    </source>
</evidence>
<evidence type="ECO:0000313" key="4">
    <source>
        <dbReference type="Proteomes" id="UP001176941"/>
    </source>
</evidence>
<sequence>MNTWETISLSAEDRPLLPTQGPLSSSLDGSSDEKPTNPLATQSVDTVTEKNKADSILDLFFSSNLVFCSLCFVMVALHLLLVIKECCLQPEIYRIAHSQGSDL</sequence>
<feature type="region of interest" description="Disordered" evidence="1">
    <location>
        <begin position="1"/>
        <end position="45"/>
    </location>
</feature>
<name>A0ABN9A332_RANTA</name>
<keyword evidence="2" id="KW-0812">Transmembrane</keyword>
<dbReference type="EMBL" id="OX459945">
    <property type="protein sequence ID" value="CAI9179253.1"/>
    <property type="molecule type" value="Genomic_DNA"/>
</dbReference>
<gene>
    <name evidence="3" type="ORF">MRATA1EN1_LOCUS28215</name>
</gene>
<evidence type="ECO:0000256" key="1">
    <source>
        <dbReference type="SAM" id="MobiDB-lite"/>
    </source>
</evidence>
<keyword evidence="2" id="KW-0472">Membrane</keyword>
<accession>A0ABN9A332</accession>
<keyword evidence="2" id="KW-1133">Transmembrane helix</keyword>
<protein>
    <submittedName>
        <fullName evidence="3">Uncharacterized protein</fullName>
    </submittedName>
</protein>
<feature type="transmembrane region" description="Helical" evidence="2">
    <location>
        <begin position="59"/>
        <end position="83"/>
    </location>
</feature>
<organism evidence="3 4">
    <name type="scientific">Rangifer tarandus platyrhynchus</name>
    <name type="common">Svalbard reindeer</name>
    <dbReference type="NCBI Taxonomy" id="3082113"/>
    <lineage>
        <taxon>Eukaryota</taxon>
        <taxon>Metazoa</taxon>
        <taxon>Chordata</taxon>
        <taxon>Craniata</taxon>
        <taxon>Vertebrata</taxon>
        <taxon>Euteleostomi</taxon>
        <taxon>Mammalia</taxon>
        <taxon>Eutheria</taxon>
        <taxon>Laurasiatheria</taxon>
        <taxon>Artiodactyla</taxon>
        <taxon>Ruminantia</taxon>
        <taxon>Pecora</taxon>
        <taxon>Cervidae</taxon>
        <taxon>Odocoileinae</taxon>
        <taxon>Rangifer</taxon>
    </lineage>
</organism>